<keyword evidence="1" id="KW-0689">Ribosomal protein</keyword>
<organism evidence="1">
    <name type="scientific">Anopheles darlingi</name>
    <name type="common">Mosquito</name>
    <dbReference type="NCBI Taxonomy" id="43151"/>
    <lineage>
        <taxon>Eukaryota</taxon>
        <taxon>Metazoa</taxon>
        <taxon>Ecdysozoa</taxon>
        <taxon>Arthropoda</taxon>
        <taxon>Hexapoda</taxon>
        <taxon>Insecta</taxon>
        <taxon>Pterygota</taxon>
        <taxon>Neoptera</taxon>
        <taxon>Endopterygota</taxon>
        <taxon>Diptera</taxon>
        <taxon>Nematocera</taxon>
        <taxon>Culicoidea</taxon>
        <taxon>Culicidae</taxon>
        <taxon>Anophelinae</taxon>
        <taxon>Anopheles</taxon>
    </lineage>
</organism>
<dbReference type="GO" id="GO:0005840">
    <property type="term" value="C:ribosome"/>
    <property type="evidence" value="ECO:0007669"/>
    <property type="project" value="UniProtKB-KW"/>
</dbReference>
<protein>
    <submittedName>
        <fullName evidence="1">Putative ubiquitin/40s ribosomal protein s27a fusion</fullName>
    </submittedName>
</protein>
<dbReference type="AlphaFoldDB" id="A0A2M4CK00"/>
<name>A0A2M4CK00_ANODA</name>
<accession>A0A2M4CK00</accession>
<reference evidence="1" key="1">
    <citation type="submission" date="2018-01" db="EMBL/GenBank/DDBJ databases">
        <title>An insight into the sialome of Amazonian anophelines.</title>
        <authorList>
            <person name="Ribeiro J.M."/>
            <person name="Scarpassa V."/>
            <person name="Calvo E."/>
        </authorList>
    </citation>
    <scope>NUCLEOTIDE SEQUENCE</scope>
</reference>
<sequence length="162" mass="18488">MESRFLLDVVVGQSTTILQLLSSEDKTLLIWRDPFLILNLSLHVLNRIGWLDLQSDGLSCQGLHENLHSTTKTEHQMESRFLLDVVVGQSTTILQLLSSEDKTLLIWRDAFLILNLSLHVLNRIGWLDLQSDGLSRQGLHENLHIGSFYSKTTSQMLFFTIT</sequence>
<keyword evidence="1" id="KW-0687">Ribonucleoprotein</keyword>
<evidence type="ECO:0000313" key="1">
    <source>
        <dbReference type="EMBL" id="MBW65644.1"/>
    </source>
</evidence>
<proteinExistence type="predicted"/>
<dbReference type="EMBL" id="GGFL01001466">
    <property type="protein sequence ID" value="MBW65644.1"/>
    <property type="molecule type" value="Transcribed_RNA"/>
</dbReference>